<organism evidence="2 3">
    <name type="scientific">Eisenbergiella tayi</name>
    <dbReference type="NCBI Taxonomy" id="1432052"/>
    <lineage>
        <taxon>Bacteria</taxon>
        <taxon>Bacillati</taxon>
        <taxon>Bacillota</taxon>
        <taxon>Clostridia</taxon>
        <taxon>Lachnospirales</taxon>
        <taxon>Lachnospiraceae</taxon>
        <taxon>Eisenbergiella</taxon>
    </lineage>
</organism>
<keyword evidence="1" id="KW-0812">Transmembrane</keyword>
<dbReference type="RefSeq" id="WP_069152457.1">
    <property type="nucleotide sequence ID" value="NZ_MCGH01000002.1"/>
</dbReference>
<name>A0A1E3ACS5_9FIRM</name>
<evidence type="ECO:0000313" key="2">
    <source>
        <dbReference type="EMBL" id="ODM06553.1"/>
    </source>
</evidence>
<feature type="transmembrane region" description="Helical" evidence="1">
    <location>
        <begin position="77"/>
        <end position="96"/>
    </location>
</feature>
<evidence type="ECO:0000256" key="1">
    <source>
        <dbReference type="SAM" id="Phobius"/>
    </source>
</evidence>
<dbReference type="Proteomes" id="UP000094067">
    <property type="component" value="Unassembled WGS sequence"/>
</dbReference>
<feature type="transmembrane region" description="Helical" evidence="1">
    <location>
        <begin position="152"/>
        <end position="169"/>
    </location>
</feature>
<feature type="transmembrane region" description="Helical" evidence="1">
    <location>
        <begin position="42"/>
        <end position="65"/>
    </location>
</feature>
<keyword evidence="1" id="KW-0472">Membrane</keyword>
<gene>
    <name evidence="2" type="ORF">BEI61_02443</name>
</gene>
<keyword evidence="1" id="KW-1133">Transmembrane helix</keyword>
<comment type="caution">
    <text evidence="2">The sequence shown here is derived from an EMBL/GenBank/DDBJ whole genome shotgun (WGS) entry which is preliminary data.</text>
</comment>
<sequence length="316" mass="37029">MDNLSLQHICYLVLLFFVFSVLGWCMEVLLKYIQYHRFINRGFLIGPYCPIYGSGIVFITVMVSILSGMESSVGTTFSISFIGCGILEYAVSYYLEKRFHARWWDYSTKPMNLHGRIWIGNLILFGIGGTLVIEVINPIMYSLFALIPERSLYLLTSIIILTMSADYLTSHFVMKFVKSSVESSEADNTESISKEIKLLMHNKSILYRRIADAYPDVIYRTDRINKRMREIKAEIERIQQETAYNLDRIKQDATYNFELMKVTPSQIQEEIIDKQDQLILHLKEDNADEKAIEKLQTEIQEKKQYLEERKKLYRIR</sequence>
<feature type="transmembrane region" description="Helical" evidence="1">
    <location>
        <begin position="117"/>
        <end position="140"/>
    </location>
</feature>
<reference evidence="2 3" key="1">
    <citation type="submission" date="2016-07" db="EMBL/GenBank/DDBJ databases">
        <title>Characterization of isolates of Eisenbergiella tayi derived from blood cultures, using whole genome sequencing.</title>
        <authorList>
            <person name="Burdz T."/>
            <person name="Wiebe D."/>
            <person name="Huynh C."/>
            <person name="Bernard K."/>
        </authorList>
    </citation>
    <scope>NUCLEOTIDE SEQUENCE [LARGE SCALE GENOMIC DNA]</scope>
    <source>
        <strain evidence="2 3">NML 110608</strain>
    </source>
</reference>
<dbReference type="EMBL" id="MCGH01000002">
    <property type="protein sequence ID" value="ODM06553.1"/>
    <property type="molecule type" value="Genomic_DNA"/>
</dbReference>
<proteinExistence type="predicted"/>
<protein>
    <recommendedName>
        <fullName evidence="4">ABC transporter permease</fullName>
    </recommendedName>
</protein>
<accession>A0A1E3ACS5</accession>
<dbReference type="Pfam" id="PF06541">
    <property type="entry name" value="ABC_trans_CmpB"/>
    <property type="match status" value="1"/>
</dbReference>
<dbReference type="PATRIC" id="fig|1432052.4.peg.2729"/>
<evidence type="ECO:0008006" key="4">
    <source>
        <dbReference type="Google" id="ProtNLM"/>
    </source>
</evidence>
<dbReference type="InterPro" id="IPR010540">
    <property type="entry name" value="CmpB_TMEM229"/>
</dbReference>
<feature type="transmembrane region" description="Helical" evidence="1">
    <location>
        <begin position="6"/>
        <end position="30"/>
    </location>
</feature>
<dbReference type="AlphaFoldDB" id="A0A1E3ACS5"/>
<evidence type="ECO:0000313" key="3">
    <source>
        <dbReference type="Proteomes" id="UP000094067"/>
    </source>
</evidence>